<dbReference type="Gene3D" id="3.40.50.970">
    <property type="match status" value="1"/>
</dbReference>
<dbReference type="RefSeq" id="WP_083047641.1">
    <property type="nucleotide sequence ID" value="NZ_MWQY01000002.1"/>
</dbReference>
<name>A0A1Y1S1U8_9SPIO</name>
<dbReference type="InterPro" id="IPR009014">
    <property type="entry name" value="Transketo_C/PFOR_II"/>
</dbReference>
<dbReference type="AlphaFoldDB" id="A0A1Y1S1U8"/>
<evidence type="ECO:0000259" key="4">
    <source>
        <dbReference type="SMART" id="SM00861"/>
    </source>
</evidence>
<keyword evidence="3" id="KW-0786">Thiamine pyrophosphate</keyword>
<protein>
    <submittedName>
        <fullName evidence="5">Transketolase</fullName>
    </submittedName>
</protein>
<dbReference type="SUPFAM" id="SSF52518">
    <property type="entry name" value="Thiamin diphosphate-binding fold (THDP-binding)"/>
    <property type="match status" value="1"/>
</dbReference>
<dbReference type="Pfam" id="PF02779">
    <property type="entry name" value="Transket_pyr"/>
    <property type="match status" value="1"/>
</dbReference>
<dbReference type="SMART" id="SM00861">
    <property type="entry name" value="Transket_pyr"/>
    <property type="match status" value="1"/>
</dbReference>
<gene>
    <name evidence="5" type="ORF">B4O97_01545</name>
</gene>
<dbReference type="InterPro" id="IPR051157">
    <property type="entry name" value="PDH/Transketolase"/>
</dbReference>
<feature type="domain" description="Transketolase-like pyrimidine-binding" evidence="4">
    <location>
        <begin position="14"/>
        <end position="180"/>
    </location>
</feature>
<dbReference type="Pfam" id="PF02780">
    <property type="entry name" value="Transketolase_C"/>
    <property type="match status" value="1"/>
</dbReference>
<comment type="caution">
    <text evidence="5">The sequence shown here is derived from an EMBL/GenBank/DDBJ whole genome shotgun (WGS) entry which is preliminary data.</text>
</comment>
<dbReference type="InterPro" id="IPR029061">
    <property type="entry name" value="THDP-binding"/>
</dbReference>
<reference evidence="5 6" key="1">
    <citation type="submission" date="2017-03" db="EMBL/GenBank/DDBJ databases">
        <title>Draft Genome sequence of Marispirochaeta sp. strain JC444.</title>
        <authorList>
            <person name="Shivani Y."/>
            <person name="Subhash Y."/>
            <person name="Sasikala C."/>
            <person name="Ramana C."/>
        </authorList>
    </citation>
    <scope>NUCLEOTIDE SEQUENCE [LARGE SCALE GENOMIC DNA]</scope>
    <source>
        <strain evidence="5 6">JC444</strain>
    </source>
</reference>
<evidence type="ECO:0000313" key="5">
    <source>
        <dbReference type="EMBL" id="ORC37713.1"/>
    </source>
</evidence>
<dbReference type="Proteomes" id="UP000192343">
    <property type="component" value="Unassembled WGS sequence"/>
</dbReference>
<keyword evidence="6" id="KW-1185">Reference proteome</keyword>
<dbReference type="CDD" id="cd07033">
    <property type="entry name" value="TPP_PYR_DXS_TK_like"/>
    <property type="match status" value="1"/>
</dbReference>
<comment type="similarity">
    <text evidence="2">Belongs to the transketolase family.</text>
</comment>
<dbReference type="PANTHER" id="PTHR43825">
    <property type="entry name" value="PYRUVATE DEHYDROGENASE E1 COMPONENT"/>
    <property type="match status" value="1"/>
</dbReference>
<dbReference type="InterPro" id="IPR033248">
    <property type="entry name" value="Transketolase_C"/>
</dbReference>
<proteinExistence type="inferred from homology"/>
<dbReference type="PANTHER" id="PTHR43825:SF1">
    <property type="entry name" value="TRANSKETOLASE-LIKE PYRIMIDINE-BINDING DOMAIN-CONTAINING PROTEIN"/>
    <property type="match status" value="1"/>
</dbReference>
<dbReference type="InterPro" id="IPR005475">
    <property type="entry name" value="Transketolase-like_Pyr-bd"/>
</dbReference>
<evidence type="ECO:0000256" key="2">
    <source>
        <dbReference type="ARBA" id="ARBA00007131"/>
    </source>
</evidence>
<organism evidence="5 6">
    <name type="scientific">Marispirochaeta aestuarii</name>
    <dbReference type="NCBI Taxonomy" id="1963862"/>
    <lineage>
        <taxon>Bacteria</taxon>
        <taxon>Pseudomonadati</taxon>
        <taxon>Spirochaetota</taxon>
        <taxon>Spirochaetia</taxon>
        <taxon>Spirochaetales</taxon>
        <taxon>Spirochaetaceae</taxon>
        <taxon>Marispirochaeta</taxon>
    </lineage>
</organism>
<comment type="cofactor">
    <cofactor evidence="1">
        <name>thiamine diphosphate</name>
        <dbReference type="ChEBI" id="CHEBI:58937"/>
    </cofactor>
</comment>
<accession>A0A1Y1S1U8</accession>
<dbReference type="STRING" id="1963862.B4O97_01545"/>
<evidence type="ECO:0000256" key="3">
    <source>
        <dbReference type="ARBA" id="ARBA00023052"/>
    </source>
</evidence>
<dbReference type="EMBL" id="MWQY01000002">
    <property type="protein sequence ID" value="ORC37713.1"/>
    <property type="molecule type" value="Genomic_DNA"/>
</dbReference>
<evidence type="ECO:0000256" key="1">
    <source>
        <dbReference type="ARBA" id="ARBA00001964"/>
    </source>
</evidence>
<dbReference type="Gene3D" id="3.40.50.920">
    <property type="match status" value="1"/>
</dbReference>
<dbReference type="SUPFAM" id="SSF52922">
    <property type="entry name" value="TK C-terminal domain-like"/>
    <property type="match status" value="1"/>
</dbReference>
<dbReference type="FunFam" id="3.40.50.970:FF:000129">
    <property type="entry name" value="Transketolase"/>
    <property type="match status" value="1"/>
</dbReference>
<dbReference type="OrthoDB" id="9803371at2"/>
<sequence>MKTVSWNRTFTEAKDPRKTFGEALTDAGSAIPEIIALSTDSSSGSGMGPFAKKFPERHYEFGIMEQGAIGYAAGLASTGLIPFYAAIAPFVTARPYEMFRNDLGYMQQNVKVVGRCAGLTYSHLGPTHHSLDDIAIIRTIPGVTILNPGDPVSIHKAVQAAAEFKGPAYIRIGSPPMPGIYNGDVPFEAGKGNVLMDGTDVTIIATGTMLANAVKAAMSLESEGVSVCLIDMHTVKPLDTELVLEAAERTGRIVTVEEHYVTGGLGSAVAELCSANRPTPVHMIGVKDQYASNGPYEELLGLYGLQAGQIADTVRNILK</sequence>
<evidence type="ECO:0000313" key="6">
    <source>
        <dbReference type="Proteomes" id="UP000192343"/>
    </source>
</evidence>